<feature type="transmembrane region" description="Helical" evidence="8">
    <location>
        <begin position="16"/>
        <end position="35"/>
    </location>
</feature>
<feature type="transmembrane region" description="Helical" evidence="8">
    <location>
        <begin position="178"/>
        <end position="197"/>
    </location>
</feature>
<comment type="function">
    <text evidence="8">Conversion of 1,4-dihydroxy-2-naphthoate (DHNA) to demethylmenaquinone (DMK).</text>
</comment>
<keyword evidence="4 8" id="KW-0808">Transferase</keyword>
<dbReference type="PANTHER" id="PTHR13929">
    <property type="entry name" value="1,4-DIHYDROXY-2-NAPHTHOATE OCTAPRENYLTRANSFERASE"/>
    <property type="match status" value="1"/>
</dbReference>
<sequence length="301" mass="33149">MTVQNKRQAWIHAMRLRTLPLALSSILMGSFIAFQTSGLKWPVFLLAALTTILLQILSNLANDYGDSINGADHVGRKGPVRAVQSGIISLTEMKSAMIIFAILSLFSGVWLLYIALEDLFKFLLFFGMGILAILAAITYTSGSKPYGYAGLGDIAVFVFFGWLGVMGTFYLHTQSFDSSLWLPASAVGLLSTAVLNINNIRDIQSDKAAGKRSVPVRIGKNAATNYHWTLLTTALLLLIVFILIEKAWGGLFYLLATPFILKTGWALEKFDSPEKLDPYLKVMAISTFLCVLFFGLGWLIF</sequence>
<comment type="pathway">
    <text evidence="8">Quinol/quinone metabolism; menaquinone biosynthesis; menaquinol from 1,4-dihydroxy-2-naphthoate: step 1/2.</text>
</comment>
<comment type="subcellular location">
    <subcellularLocation>
        <location evidence="8">Cell membrane</location>
        <topology evidence="8">Multi-pass membrane protein</topology>
    </subcellularLocation>
    <subcellularLocation>
        <location evidence="1">Membrane</location>
        <topology evidence="1">Multi-pass membrane protein</topology>
    </subcellularLocation>
</comment>
<evidence type="ECO:0000256" key="1">
    <source>
        <dbReference type="ARBA" id="ARBA00004141"/>
    </source>
</evidence>
<evidence type="ECO:0000256" key="2">
    <source>
        <dbReference type="ARBA" id="ARBA00022428"/>
    </source>
</evidence>
<dbReference type="NCBIfam" id="TIGR00751">
    <property type="entry name" value="menA"/>
    <property type="match status" value="1"/>
</dbReference>
<dbReference type="Gene3D" id="1.20.120.1780">
    <property type="entry name" value="UbiA prenyltransferase"/>
    <property type="match status" value="1"/>
</dbReference>
<organism evidence="10 11">
    <name type="scientific">Cyclobacterium plantarum</name>
    <dbReference type="NCBI Taxonomy" id="2716263"/>
    <lineage>
        <taxon>Bacteria</taxon>
        <taxon>Pseudomonadati</taxon>
        <taxon>Bacteroidota</taxon>
        <taxon>Cytophagia</taxon>
        <taxon>Cytophagales</taxon>
        <taxon>Cyclobacteriaceae</taxon>
        <taxon>Cyclobacterium</taxon>
    </lineage>
</organism>
<keyword evidence="7 8" id="KW-0472">Membrane</keyword>
<dbReference type="EMBL" id="JAANYN010000008">
    <property type="protein sequence ID" value="NHE58685.1"/>
    <property type="molecule type" value="Genomic_DNA"/>
</dbReference>
<dbReference type="EC" id="2.5.1.74" evidence="8 9"/>
<evidence type="ECO:0000313" key="11">
    <source>
        <dbReference type="Proteomes" id="UP000649799"/>
    </source>
</evidence>
<keyword evidence="6 8" id="KW-1133">Transmembrane helix</keyword>
<keyword evidence="11" id="KW-1185">Reference proteome</keyword>
<proteinExistence type="inferred from homology"/>
<evidence type="ECO:0000256" key="3">
    <source>
        <dbReference type="ARBA" id="ARBA00022475"/>
    </source>
</evidence>
<dbReference type="PANTHER" id="PTHR13929:SF0">
    <property type="entry name" value="UBIA PRENYLTRANSFERASE DOMAIN-CONTAINING PROTEIN 1"/>
    <property type="match status" value="1"/>
</dbReference>
<comment type="caution">
    <text evidence="10">The sequence shown here is derived from an EMBL/GenBank/DDBJ whole genome shotgun (WGS) entry which is preliminary data.</text>
</comment>
<evidence type="ECO:0000256" key="9">
    <source>
        <dbReference type="NCBIfam" id="TIGR00751"/>
    </source>
</evidence>
<feature type="transmembrane region" description="Helical" evidence="8">
    <location>
        <begin position="226"/>
        <end position="244"/>
    </location>
</feature>
<feature type="transmembrane region" description="Helical" evidence="8">
    <location>
        <begin position="122"/>
        <end position="142"/>
    </location>
</feature>
<gene>
    <name evidence="8" type="primary">menA</name>
    <name evidence="10" type="ORF">G9Q97_17885</name>
</gene>
<dbReference type="NCBIfam" id="NF004750">
    <property type="entry name" value="PRK06080.1-2"/>
    <property type="match status" value="1"/>
</dbReference>
<comment type="catalytic activity">
    <reaction evidence="8">
        <text>an all-trans-polyprenyl diphosphate + 1,4-dihydroxy-2-naphthoate + H(+) = a 2-demethylmenaquinol + CO2 + diphosphate</text>
        <dbReference type="Rhea" id="RHEA:26478"/>
        <dbReference type="Rhea" id="RHEA-COMP:9563"/>
        <dbReference type="Rhea" id="RHEA-COMP:9564"/>
        <dbReference type="ChEBI" id="CHEBI:11173"/>
        <dbReference type="ChEBI" id="CHEBI:15378"/>
        <dbReference type="ChEBI" id="CHEBI:16526"/>
        <dbReference type="ChEBI" id="CHEBI:33019"/>
        <dbReference type="ChEBI" id="CHEBI:55437"/>
        <dbReference type="ChEBI" id="CHEBI:58914"/>
        <dbReference type="EC" id="2.5.1.74"/>
    </reaction>
</comment>
<dbReference type="Proteomes" id="UP000649799">
    <property type="component" value="Unassembled WGS sequence"/>
</dbReference>
<reference evidence="10 11" key="1">
    <citation type="submission" date="2020-03" db="EMBL/GenBank/DDBJ databases">
        <title>Cyclobacterium plantarum sp. nov., a marine bacterium isolated from a coastal-marine wetland.</title>
        <authorList>
            <person name="Sanchez-Porro C."/>
            <person name="Ventosa A."/>
            <person name="Amoozegar M."/>
        </authorList>
    </citation>
    <scope>NUCLEOTIDE SEQUENCE [LARGE SCALE GENOMIC DNA]</scope>
    <source>
        <strain evidence="10 11">GBPx2</strain>
    </source>
</reference>
<evidence type="ECO:0000256" key="8">
    <source>
        <dbReference type="HAMAP-Rule" id="MF_01937"/>
    </source>
</evidence>
<keyword evidence="5 8" id="KW-0812">Transmembrane</keyword>
<keyword evidence="2 8" id="KW-0474">Menaquinone biosynthesis</keyword>
<feature type="transmembrane region" description="Helical" evidence="8">
    <location>
        <begin position="154"/>
        <end position="172"/>
    </location>
</feature>
<evidence type="ECO:0000256" key="7">
    <source>
        <dbReference type="ARBA" id="ARBA00023136"/>
    </source>
</evidence>
<dbReference type="Pfam" id="PF01040">
    <property type="entry name" value="UbiA"/>
    <property type="match status" value="1"/>
</dbReference>
<feature type="transmembrane region" description="Helical" evidence="8">
    <location>
        <begin position="96"/>
        <end position="116"/>
    </location>
</feature>
<dbReference type="Gene3D" id="1.10.357.140">
    <property type="entry name" value="UbiA prenyltransferase"/>
    <property type="match status" value="1"/>
</dbReference>
<feature type="transmembrane region" description="Helical" evidence="8">
    <location>
        <begin position="250"/>
        <end position="267"/>
    </location>
</feature>
<protein>
    <recommendedName>
        <fullName evidence="8 9">1,4-dihydroxy-2-naphthoate octaprenyltransferase</fullName>
        <shortName evidence="8">DHNA-octaprenyltransferase</shortName>
        <ecNumber evidence="8 9">2.5.1.74</ecNumber>
    </recommendedName>
</protein>
<dbReference type="InterPro" id="IPR044878">
    <property type="entry name" value="UbiA_sf"/>
</dbReference>
<dbReference type="PIRSF" id="PIRSF005355">
    <property type="entry name" value="UBIAD1"/>
    <property type="match status" value="1"/>
</dbReference>
<evidence type="ECO:0000256" key="5">
    <source>
        <dbReference type="ARBA" id="ARBA00022692"/>
    </source>
</evidence>
<name>A0ABX0HF80_9BACT</name>
<evidence type="ECO:0000256" key="6">
    <source>
        <dbReference type="ARBA" id="ARBA00022989"/>
    </source>
</evidence>
<evidence type="ECO:0000313" key="10">
    <source>
        <dbReference type="EMBL" id="NHE58685.1"/>
    </source>
</evidence>
<dbReference type="HAMAP" id="MF_01937">
    <property type="entry name" value="MenA_1"/>
    <property type="match status" value="1"/>
</dbReference>
<dbReference type="InterPro" id="IPR000537">
    <property type="entry name" value="UbiA_prenyltransferase"/>
</dbReference>
<dbReference type="InterPro" id="IPR026046">
    <property type="entry name" value="UBIAD1"/>
</dbReference>
<accession>A0ABX0HF80</accession>
<dbReference type="CDD" id="cd13962">
    <property type="entry name" value="PT_UbiA_UBIAD1"/>
    <property type="match status" value="1"/>
</dbReference>
<dbReference type="GO" id="GO:0046428">
    <property type="term" value="F:1,4-dihydroxy-2-naphthoate polyprenyltransferase activity"/>
    <property type="evidence" value="ECO:0007669"/>
    <property type="project" value="UniProtKB-EC"/>
</dbReference>
<comment type="similarity">
    <text evidence="8">Belongs to the MenA family. Type 1 subfamily.</text>
</comment>
<keyword evidence="3 8" id="KW-1003">Cell membrane</keyword>
<evidence type="ECO:0000256" key="4">
    <source>
        <dbReference type="ARBA" id="ARBA00022679"/>
    </source>
</evidence>
<feature type="transmembrane region" description="Helical" evidence="8">
    <location>
        <begin position="279"/>
        <end position="300"/>
    </location>
</feature>
<dbReference type="InterPro" id="IPR004657">
    <property type="entry name" value="MenA"/>
</dbReference>